<keyword evidence="3 8" id="KW-0133">Cell shape</keyword>
<dbReference type="UniPathway" id="UPA00219"/>
<dbReference type="EC" id="5.1.1.3" evidence="2 8"/>
<dbReference type="PROSITE" id="PS00924">
    <property type="entry name" value="ASP_GLU_RACEMASE_2"/>
    <property type="match status" value="1"/>
</dbReference>
<dbReference type="GO" id="GO:0009252">
    <property type="term" value="P:peptidoglycan biosynthetic process"/>
    <property type="evidence" value="ECO:0007669"/>
    <property type="project" value="UniProtKB-UniRule"/>
</dbReference>
<keyword evidence="5 8" id="KW-0413">Isomerase</keyword>
<dbReference type="NCBIfam" id="TIGR00067">
    <property type="entry name" value="glut_race"/>
    <property type="match status" value="1"/>
</dbReference>
<dbReference type="InterPro" id="IPR033134">
    <property type="entry name" value="Asp/Glu_racemase_AS_2"/>
</dbReference>
<protein>
    <recommendedName>
        <fullName evidence="7 8">Glutamate racemase</fullName>
        <ecNumber evidence="2 8">5.1.1.3</ecNumber>
    </recommendedName>
</protein>
<dbReference type="InterPro" id="IPR015942">
    <property type="entry name" value="Asp/Glu/hydantoin_racemase"/>
</dbReference>
<dbReference type="SUPFAM" id="SSF53681">
    <property type="entry name" value="Aspartate/glutamate racemase"/>
    <property type="match status" value="2"/>
</dbReference>
<keyword evidence="4 8" id="KW-0573">Peptidoglycan synthesis</keyword>
<dbReference type="InterPro" id="IPR001920">
    <property type="entry name" value="Asp/Glu_race"/>
</dbReference>
<organism evidence="9 10">
    <name type="scientific">Candidatus Acidulodesulfobacterium ferriphilum</name>
    <dbReference type="NCBI Taxonomy" id="2597223"/>
    <lineage>
        <taxon>Bacteria</taxon>
        <taxon>Deltaproteobacteria</taxon>
        <taxon>Candidatus Acidulodesulfobacterales</taxon>
        <taxon>Candidatus Acidulodesulfobacterium</taxon>
    </lineage>
</organism>
<proteinExistence type="inferred from homology"/>
<accession>A0A519B9G9</accession>
<evidence type="ECO:0000256" key="6">
    <source>
        <dbReference type="ARBA" id="ARBA00023316"/>
    </source>
</evidence>
<evidence type="ECO:0000256" key="2">
    <source>
        <dbReference type="ARBA" id="ARBA00013090"/>
    </source>
</evidence>
<evidence type="ECO:0000256" key="4">
    <source>
        <dbReference type="ARBA" id="ARBA00022984"/>
    </source>
</evidence>
<dbReference type="FunFam" id="3.40.50.1860:FF:000002">
    <property type="entry name" value="Glutamate racemase"/>
    <property type="match status" value="1"/>
</dbReference>
<comment type="pathway">
    <text evidence="8">Cell wall biogenesis; peptidoglycan biosynthesis.</text>
</comment>
<evidence type="ECO:0000256" key="5">
    <source>
        <dbReference type="ARBA" id="ARBA00023235"/>
    </source>
</evidence>
<feature type="active site" description="Proton donor/acceptor" evidence="8">
    <location>
        <position position="75"/>
    </location>
</feature>
<feature type="binding site" evidence="8">
    <location>
        <begin position="44"/>
        <end position="45"/>
    </location>
    <ligand>
        <name>substrate</name>
    </ligand>
</feature>
<keyword evidence="6 8" id="KW-0961">Cell wall biogenesis/degradation</keyword>
<feature type="binding site" evidence="8">
    <location>
        <begin position="199"/>
        <end position="200"/>
    </location>
    <ligand>
        <name>substrate</name>
    </ligand>
</feature>
<dbReference type="PANTHER" id="PTHR21198">
    <property type="entry name" value="GLUTAMATE RACEMASE"/>
    <property type="match status" value="1"/>
</dbReference>
<evidence type="ECO:0000313" key="10">
    <source>
        <dbReference type="Proteomes" id="UP000320813"/>
    </source>
</evidence>
<evidence type="ECO:0000313" key="9">
    <source>
        <dbReference type="EMBL" id="RZD13917.1"/>
    </source>
</evidence>
<reference evidence="9 10" key="1">
    <citation type="submission" date="2019-01" db="EMBL/GenBank/DDBJ databases">
        <title>Insights into ecological role of a new deltaproteobacterial order Candidatus Sinidesulfobacterales (Sva0485) by metagenomics and metatranscriptomics.</title>
        <authorList>
            <person name="Tan S."/>
            <person name="Liu J."/>
            <person name="Fang Y."/>
            <person name="Hedlund B.P."/>
            <person name="Lian Z.H."/>
            <person name="Huang L.Y."/>
            <person name="Li J.T."/>
            <person name="Huang L.N."/>
            <person name="Li W.J."/>
            <person name="Jiang H.C."/>
            <person name="Dong H.L."/>
            <person name="Shu W.S."/>
        </authorList>
    </citation>
    <scope>NUCLEOTIDE SEQUENCE [LARGE SCALE GENOMIC DNA]</scope>
    <source>
        <strain evidence="9">AP3</strain>
    </source>
</reference>
<dbReference type="EMBL" id="SGBD01000005">
    <property type="protein sequence ID" value="RZD13917.1"/>
    <property type="molecule type" value="Genomic_DNA"/>
</dbReference>
<evidence type="ECO:0000256" key="8">
    <source>
        <dbReference type="HAMAP-Rule" id="MF_00258"/>
    </source>
</evidence>
<evidence type="ECO:0000256" key="3">
    <source>
        <dbReference type="ARBA" id="ARBA00022960"/>
    </source>
</evidence>
<comment type="catalytic activity">
    <reaction evidence="1 8">
        <text>L-glutamate = D-glutamate</text>
        <dbReference type="Rhea" id="RHEA:12813"/>
        <dbReference type="ChEBI" id="CHEBI:29985"/>
        <dbReference type="ChEBI" id="CHEBI:29986"/>
        <dbReference type="EC" id="5.1.1.3"/>
    </reaction>
</comment>
<dbReference type="AlphaFoldDB" id="A0A519B9G9"/>
<dbReference type="GO" id="GO:0008360">
    <property type="term" value="P:regulation of cell shape"/>
    <property type="evidence" value="ECO:0007669"/>
    <property type="project" value="UniProtKB-KW"/>
</dbReference>
<dbReference type="HAMAP" id="MF_00258">
    <property type="entry name" value="Glu_racemase"/>
    <property type="match status" value="1"/>
</dbReference>
<feature type="binding site" evidence="8">
    <location>
        <begin position="12"/>
        <end position="13"/>
    </location>
    <ligand>
        <name>substrate</name>
    </ligand>
</feature>
<dbReference type="InterPro" id="IPR004391">
    <property type="entry name" value="Glu_race"/>
</dbReference>
<dbReference type="Pfam" id="PF01177">
    <property type="entry name" value="Asp_Glu_race"/>
    <property type="match status" value="1"/>
</dbReference>
<dbReference type="Proteomes" id="UP000320813">
    <property type="component" value="Unassembled WGS sequence"/>
</dbReference>
<comment type="function">
    <text evidence="8">Provides the (R)-glutamate required for cell wall biosynthesis.</text>
</comment>
<evidence type="ECO:0000256" key="1">
    <source>
        <dbReference type="ARBA" id="ARBA00001602"/>
    </source>
</evidence>
<comment type="caution">
    <text evidence="9">The sequence shown here is derived from an EMBL/GenBank/DDBJ whole genome shotgun (WGS) entry which is preliminary data.</text>
</comment>
<name>A0A519B9G9_9DELT</name>
<feature type="active site" description="Proton donor/acceptor" evidence="8">
    <location>
        <position position="198"/>
    </location>
</feature>
<feature type="binding site" evidence="8">
    <location>
        <begin position="76"/>
        <end position="77"/>
    </location>
    <ligand>
        <name>substrate</name>
    </ligand>
</feature>
<dbReference type="GO" id="GO:0071555">
    <property type="term" value="P:cell wall organization"/>
    <property type="evidence" value="ECO:0007669"/>
    <property type="project" value="UniProtKB-KW"/>
</dbReference>
<sequence>MKYNNSPIGIFDSGLGGLTVFKEVRKILPDEDLIYFGDTARVPYGNKSKETVLRYSTEISKFLISKGVKIVVAACNTSSSLALDDLRKGETIPIFGVIEPGAKKAVEVSSGGNIAVIGTSATIKSRAYSRVIYEEINALKRSGEYKFKSNFKVIEKACPLFVPLVEEGFLNEEITKKVINYYLNPVIDENLSCLVFGCTHYPILKDLILEVIGRDIQIIDSGIETAKIVKYFLKENDMLKDEAKNGSELFFVSDDLEKFKELGEKFLGRKIENVSIVNQFL</sequence>
<comment type="similarity">
    <text evidence="8">Belongs to the aspartate/glutamate racemases family.</text>
</comment>
<dbReference type="PANTHER" id="PTHR21198:SF2">
    <property type="entry name" value="GLUTAMATE RACEMASE"/>
    <property type="match status" value="1"/>
</dbReference>
<dbReference type="Gene3D" id="3.40.50.1860">
    <property type="match status" value="2"/>
</dbReference>
<evidence type="ECO:0000256" key="7">
    <source>
        <dbReference type="ARBA" id="ARBA00070053"/>
    </source>
</evidence>
<gene>
    <name evidence="8" type="primary">murI</name>
    <name evidence="9" type="ORF">EVJ47_08275</name>
</gene>
<dbReference type="GO" id="GO:0008881">
    <property type="term" value="F:glutamate racemase activity"/>
    <property type="evidence" value="ECO:0007669"/>
    <property type="project" value="UniProtKB-UniRule"/>
</dbReference>